<dbReference type="PANTHER" id="PTHR33121:SF79">
    <property type="entry name" value="CYCLIC DI-GMP PHOSPHODIESTERASE PDED-RELATED"/>
    <property type="match status" value="1"/>
</dbReference>
<dbReference type="SMART" id="SM00052">
    <property type="entry name" value="EAL"/>
    <property type="match status" value="1"/>
</dbReference>
<accession>A0A0R2D6P5</accession>
<evidence type="ECO:0000313" key="2">
    <source>
        <dbReference type="EMBL" id="KRM96086.1"/>
    </source>
</evidence>
<dbReference type="EMBL" id="AYZD01000017">
    <property type="protein sequence ID" value="KRM96086.1"/>
    <property type="molecule type" value="Genomic_DNA"/>
</dbReference>
<dbReference type="InterPro" id="IPR050706">
    <property type="entry name" value="Cyclic-di-GMP_PDE-like"/>
</dbReference>
<dbReference type="PROSITE" id="PS50883">
    <property type="entry name" value="EAL"/>
    <property type="match status" value="1"/>
</dbReference>
<dbReference type="STRING" id="1423725.FC19_GL001154"/>
<evidence type="ECO:0000313" key="3">
    <source>
        <dbReference type="Proteomes" id="UP000051015"/>
    </source>
</evidence>
<comment type="caution">
    <text evidence="2">The sequence shown here is derived from an EMBL/GenBank/DDBJ whole genome shotgun (WGS) entry which is preliminary data.</text>
</comment>
<sequence>MIEKIITNEHRLIEGFYLVFQPIFKVYPSGSSQVADYEILLRAADHRFPKDRFRDIIKNEEQNGIFLDWFAERVTQLMGRFPQKRFDINIEPQQLFYQNTWDFLTYLSSYSTQLTIEITERTPSYFDYPSKNAIILGGSLSKIKGLGYKVALDDIGSGQNSLGEVVKNHQNIHRLKFSMVCFKNVKNQIELNFLKSWIKLSKAYQLEIVVEGIETKEMSASLVDDQCYCLQQGFYWQLPEGIDSLN</sequence>
<reference evidence="2 3" key="1">
    <citation type="journal article" date="2015" name="Genome Announc.">
        <title>Expanding the biotechnology potential of lactobacilli through comparative genomics of 213 strains and associated genera.</title>
        <authorList>
            <person name="Sun Z."/>
            <person name="Harris H.M."/>
            <person name="McCann A."/>
            <person name="Guo C."/>
            <person name="Argimon S."/>
            <person name="Zhang W."/>
            <person name="Yang X."/>
            <person name="Jeffery I.B."/>
            <person name="Cooney J.C."/>
            <person name="Kagawa T.F."/>
            <person name="Liu W."/>
            <person name="Song Y."/>
            <person name="Salvetti E."/>
            <person name="Wrobel A."/>
            <person name="Rasinkangas P."/>
            <person name="Parkhill J."/>
            <person name="Rea M.C."/>
            <person name="O'Sullivan O."/>
            <person name="Ritari J."/>
            <person name="Douillard F.P."/>
            <person name="Paul Ross R."/>
            <person name="Yang R."/>
            <person name="Briner A.E."/>
            <person name="Felis G.E."/>
            <person name="de Vos W.M."/>
            <person name="Barrangou R."/>
            <person name="Klaenhammer T.R."/>
            <person name="Caufield P.W."/>
            <person name="Cui Y."/>
            <person name="Zhang H."/>
            <person name="O'Toole P.W."/>
        </authorList>
    </citation>
    <scope>NUCLEOTIDE SEQUENCE [LARGE SCALE GENOMIC DNA]</scope>
    <source>
        <strain evidence="2 3">DSM 21051</strain>
    </source>
</reference>
<dbReference type="InterPro" id="IPR035919">
    <property type="entry name" value="EAL_sf"/>
</dbReference>
<organism evidence="2 3">
    <name type="scientific">Liquorilactobacillus aquaticus DSM 21051</name>
    <dbReference type="NCBI Taxonomy" id="1423725"/>
    <lineage>
        <taxon>Bacteria</taxon>
        <taxon>Bacillati</taxon>
        <taxon>Bacillota</taxon>
        <taxon>Bacilli</taxon>
        <taxon>Lactobacillales</taxon>
        <taxon>Lactobacillaceae</taxon>
        <taxon>Liquorilactobacillus</taxon>
    </lineage>
</organism>
<dbReference type="Pfam" id="PF00563">
    <property type="entry name" value="EAL"/>
    <property type="match status" value="1"/>
</dbReference>
<dbReference type="GO" id="GO:0071111">
    <property type="term" value="F:cyclic-guanylate-specific phosphodiesterase activity"/>
    <property type="evidence" value="ECO:0007669"/>
    <property type="project" value="InterPro"/>
</dbReference>
<feature type="domain" description="EAL" evidence="1">
    <location>
        <begin position="1"/>
        <end position="246"/>
    </location>
</feature>
<dbReference type="PATRIC" id="fig|1423725.3.peg.1189"/>
<protein>
    <submittedName>
        <fullName evidence="2">C-di-GMP-specific phosphodiesterase</fullName>
    </submittedName>
</protein>
<proteinExistence type="predicted"/>
<gene>
    <name evidence="2" type="ORF">FC19_GL001154</name>
</gene>
<dbReference type="InterPro" id="IPR001633">
    <property type="entry name" value="EAL_dom"/>
</dbReference>
<dbReference type="SUPFAM" id="SSF141868">
    <property type="entry name" value="EAL domain-like"/>
    <property type="match status" value="1"/>
</dbReference>
<dbReference type="AlphaFoldDB" id="A0A0R2D6P5"/>
<dbReference type="Proteomes" id="UP000051015">
    <property type="component" value="Unassembled WGS sequence"/>
</dbReference>
<name>A0A0R2D6P5_9LACO</name>
<dbReference type="PANTHER" id="PTHR33121">
    <property type="entry name" value="CYCLIC DI-GMP PHOSPHODIESTERASE PDEF"/>
    <property type="match status" value="1"/>
</dbReference>
<evidence type="ECO:0000259" key="1">
    <source>
        <dbReference type="PROSITE" id="PS50883"/>
    </source>
</evidence>
<keyword evidence="3" id="KW-1185">Reference proteome</keyword>
<dbReference type="Gene3D" id="3.20.20.450">
    <property type="entry name" value="EAL domain"/>
    <property type="match status" value="1"/>
</dbReference>
<dbReference type="RefSeq" id="WP_057876159.1">
    <property type="nucleotide sequence ID" value="NZ_AYZD01000017.1"/>
</dbReference>
<dbReference type="OrthoDB" id="2324331at2"/>